<feature type="region of interest" description="Disordered" evidence="5">
    <location>
        <begin position="411"/>
        <end position="468"/>
    </location>
</feature>
<dbReference type="Gene3D" id="1.10.10.60">
    <property type="entry name" value="Homeodomain-like"/>
    <property type="match status" value="1"/>
</dbReference>
<reference evidence="8" key="1">
    <citation type="submission" date="2016-05" db="EMBL/GenBank/DDBJ databases">
        <authorList>
            <person name="Naeem Raeece"/>
        </authorList>
    </citation>
    <scope>NUCLEOTIDE SEQUENCE [LARGE SCALE GENOMIC DNA]</scope>
</reference>
<feature type="compositionally biased region" description="Basic and acidic residues" evidence="5">
    <location>
        <begin position="500"/>
        <end position="539"/>
    </location>
</feature>
<evidence type="ECO:0000256" key="3">
    <source>
        <dbReference type="ARBA" id="ARBA00022833"/>
    </source>
</evidence>
<feature type="compositionally biased region" description="Basic and acidic residues" evidence="5">
    <location>
        <begin position="604"/>
        <end position="631"/>
    </location>
</feature>
<dbReference type="EMBL" id="FLRE01000072">
    <property type="protein sequence ID" value="SBT34209.1"/>
    <property type="molecule type" value="Genomic_DNA"/>
</dbReference>
<keyword evidence="2 4" id="KW-0863">Zinc-finger</keyword>
<evidence type="ECO:0000256" key="4">
    <source>
        <dbReference type="PROSITE-ProRule" id="PRU00601"/>
    </source>
</evidence>
<gene>
    <name evidence="7" type="ORF">POVWA2_018770</name>
</gene>
<evidence type="ECO:0000256" key="1">
    <source>
        <dbReference type="ARBA" id="ARBA00022723"/>
    </source>
</evidence>
<feature type="compositionally biased region" description="Acidic residues" evidence="5">
    <location>
        <begin position="653"/>
        <end position="663"/>
    </location>
</feature>
<protein>
    <recommendedName>
        <fullName evidence="6">CHY-type domain-containing protein</fullName>
    </recommendedName>
</protein>
<dbReference type="InterPro" id="IPR001005">
    <property type="entry name" value="SANT/Myb"/>
</dbReference>
<dbReference type="SUPFAM" id="SSF46689">
    <property type="entry name" value="Homeodomain-like"/>
    <property type="match status" value="1"/>
</dbReference>
<evidence type="ECO:0000256" key="5">
    <source>
        <dbReference type="SAM" id="MobiDB-lite"/>
    </source>
</evidence>
<dbReference type="CDD" id="cd00167">
    <property type="entry name" value="SANT"/>
    <property type="match status" value="1"/>
</dbReference>
<sequence length="968" mass="112118">MCKEGNATGEAEGKGAGGRAEDEDASSTNRKHAICQKKAEQRKTSSYKGKHLCKENFCEEDSIRNNSTTIKYNEKEKNYSLRRGQKNFCGKAYNNNEAGITHTCNEENVMNSDMPEEGNDRMRKENNLGYRNNLRKNENAHNKNVNSQKNMHSSGTNAPNFHIEKGDRILHSYRNSVHRMRGTSNYGSRKFPEDVNTARNYNFLPSKQNHRINNFQSGYSAQSVHFNNRSNPSDKYTEEGNEKRKDNSKYGGRYNPQDSTRGIDHFNKGNYNRPFYNSNLNKNYFNYNIKVNTNIKNYIPVQYRKKTFNMTYSDDKKEGESFKKREDYCTNNIYTHDVINNTRKDIPLSYTRNEKTEKHSFVENCERYSNKDKIICHTKLYDDSYVQYRNQFIPNEKKNKMQNDYVDMKNGENDDSINVGENDDSINVGENDDSINVGENDDSINVGENDDSINVGENGDSINVGENDDSINEGEKELVHTNKGSNDTSVTNKNITNNNKKTEVHEKMEKEKKMEDESKHSIEETNEKLKKEKREEEKKKVLNWKNEEQTLLEEGLRVYKNLKNSPQKWEKISQLVKTKNADDCLKRFLYCRFVVLKEKKKLERGREQQEEKAKEVEKEKQRERTVERAGETGDQCPKNGEKGQEQQQQGQEQEQEQDIDSDDMSINNNINIKGKSLLLSNVRMKNISLYKSVLLKLQLICTRCCNTFDITSTSKDPPQLVCNCTNCSSSAVIEIYRNICFLENSCICILKFNQCSLMDLLTADYSINCESCGRKSILKNVTSGKEINVNCQKCFTKLEFRYTDFTFDETTSANNATIKKIDEMINKLFTKKKTSKKIGVPTSNNLKIEKSKNVVKINNIEVKDGACKHFKRSHRLFKFPCCNKIFPCPTCHDMNSNHECTIARRVICGFCYREFDDDDVCICQRDKKTKKGGNFWEGCRNAITLSKNDSKKYKLLNRQTVQKKKKAK</sequence>
<dbReference type="InterPro" id="IPR008913">
    <property type="entry name" value="Znf_CHY"/>
</dbReference>
<keyword evidence="3" id="KW-0862">Zinc</keyword>
<evidence type="ECO:0000313" key="7">
    <source>
        <dbReference type="EMBL" id="SBT34209.1"/>
    </source>
</evidence>
<organism evidence="7 8">
    <name type="scientific">Plasmodium ovale wallikeri</name>
    <dbReference type="NCBI Taxonomy" id="864142"/>
    <lineage>
        <taxon>Eukaryota</taxon>
        <taxon>Sar</taxon>
        <taxon>Alveolata</taxon>
        <taxon>Apicomplexa</taxon>
        <taxon>Aconoidasida</taxon>
        <taxon>Haemosporida</taxon>
        <taxon>Plasmodiidae</taxon>
        <taxon>Plasmodium</taxon>
        <taxon>Plasmodium (Plasmodium)</taxon>
    </lineage>
</organism>
<dbReference type="Gene3D" id="2.150.10.10">
    <property type="entry name" value="Serralysin-like metalloprotease, C-terminal"/>
    <property type="match status" value="1"/>
</dbReference>
<evidence type="ECO:0000256" key="2">
    <source>
        <dbReference type="ARBA" id="ARBA00022771"/>
    </source>
</evidence>
<feature type="compositionally biased region" description="Basic and acidic residues" evidence="5">
    <location>
        <begin position="235"/>
        <end position="248"/>
    </location>
</feature>
<proteinExistence type="predicted"/>
<dbReference type="AlphaFoldDB" id="A0A1A8YRM1"/>
<dbReference type="InterPro" id="IPR009057">
    <property type="entry name" value="Homeodomain-like_sf"/>
</dbReference>
<dbReference type="InterPro" id="IPR011049">
    <property type="entry name" value="Serralysin-like_metalloprot_C"/>
</dbReference>
<evidence type="ECO:0000259" key="6">
    <source>
        <dbReference type="PROSITE" id="PS51266"/>
    </source>
</evidence>
<dbReference type="Proteomes" id="UP000078550">
    <property type="component" value="Unassembled WGS sequence"/>
</dbReference>
<dbReference type="SUPFAM" id="SSF51120">
    <property type="entry name" value="beta-Roll"/>
    <property type="match status" value="1"/>
</dbReference>
<keyword evidence="1" id="KW-0479">Metal-binding</keyword>
<feature type="region of interest" description="Disordered" evidence="5">
    <location>
        <begin position="604"/>
        <end position="665"/>
    </location>
</feature>
<feature type="region of interest" description="Disordered" evidence="5">
    <location>
        <begin position="480"/>
        <end position="539"/>
    </location>
</feature>
<dbReference type="PROSITE" id="PS51266">
    <property type="entry name" value="ZF_CHY"/>
    <property type="match status" value="1"/>
</dbReference>
<feature type="domain" description="CHY-type" evidence="6">
    <location>
        <begin position="860"/>
        <end position="925"/>
    </location>
</feature>
<feature type="region of interest" description="Disordered" evidence="5">
    <location>
        <begin position="1"/>
        <end position="41"/>
    </location>
</feature>
<dbReference type="GO" id="GO:0008270">
    <property type="term" value="F:zinc ion binding"/>
    <property type="evidence" value="ECO:0007669"/>
    <property type="project" value="UniProtKB-KW"/>
</dbReference>
<feature type="compositionally biased region" description="Low complexity" evidence="5">
    <location>
        <begin position="1"/>
        <end position="10"/>
    </location>
</feature>
<accession>A0A1A8YRM1</accession>
<dbReference type="InterPro" id="IPR037274">
    <property type="entry name" value="Znf_CHY_sf"/>
</dbReference>
<feature type="region of interest" description="Disordered" evidence="5">
    <location>
        <begin position="223"/>
        <end position="266"/>
    </location>
</feature>
<name>A0A1A8YRM1_PLAOA</name>
<feature type="compositionally biased region" description="Polar residues" evidence="5">
    <location>
        <begin position="223"/>
        <end position="234"/>
    </location>
</feature>
<evidence type="ECO:0000313" key="8">
    <source>
        <dbReference type="Proteomes" id="UP000078550"/>
    </source>
</evidence>
<dbReference type="SUPFAM" id="SSF161219">
    <property type="entry name" value="CHY zinc finger-like"/>
    <property type="match status" value="1"/>
</dbReference>